<gene>
    <name evidence="1" type="ORF">B0T26DRAFT_788303</name>
</gene>
<sequence>MGFGLERKSKIFSHSRRDWVGNHDGLVAVYTLLFKETRASSPPLVGAIDGDAANQAAAALVWSWQPSYDLPLDPETMRVCLVMESCRPMLTICKRRCLFVTESGLLGLEPGNLRPRDEVFALGGARVPHVLRQTDVPGEFSLLGDAYVHGIMQGELWCKGSCGVRVKMGRAMMVRSTGIR</sequence>
<dbReference type="RefSeq" id="XP_060291111.1">
    <property type="nucleotide sequence ID" value="XM_060446816.1"/>
</dbReference>
<proteinExistence type="predicted"/>
<accession>A0AA39ZYK7</accession>
<dbReference type="Pfam" id="PF26639">
    <property type="entry name" value="Het-6_barrel"/>
    <property type="match status" value="1"/>
</dbReference>
<dbReference type="Proteomes" id="UP001172101">
    <property type="component" value="Unassembled WGS sequence"/>
</dbReference>
<protein>
    <submittedName>
        <fullName evidence="1">Uncharacterized protein</fullName>
    </submittedName>
</protein>
<dbReference type="AlphaFoldDB" id="A0AA39ZYK7"/>
<reference evidence="1" key="1">
    <citation type="submission" date="2023-06" db="EMBL/GenBank/DDBJ databases">
        <title>Genome-scale phylogeny and comparative genomics of the fungal order Sordariales.</title>
        <authorList>
            <consortium name="Lawrence Berkeley National Laboratory"/>
            <person name="Hensen N."/>
            <person name="Bonometti L."/>
            <person name="Westerberg I."/>
            <person name="Brannstrom I.O."/>
            <person name="Guillou S."/>
            <person name="Cros-Aarteil S."/>
            <person name="Calhoun S."/>
            <person name="Haridas S."/>
            <person name="Kuo A."/>
            <person name="Mondo S."/>
            <person name="Pangilinan J."/>
            <person name="Riley R."/>
            <person name="LaButti K."/>
            <person name="Andreopoulos B."/>
            <person name="Lipzen A."/>
            <person name="Chen C."/>
            <person name="Yanf M."/>
            <person name="Daum C."/>
            <person name="Ng V."/>
            <person name="Clum A."/>
            <person name="Steindorff A."/>
            <person name="Ohm R."/>
            <person name="Martin F."/>
            <person name="Silar P."/>
            <person name="Natvig D."/>
            <person name="Lalanne C."/>
            <person name="Gautier V."/>
            <person name="Ament-velasquez S.L."/>
            <person name="Kruys A."/>
            <person name="Hutchinson M.I."/>
            <person name="Powell A.J."/>
            <person name="Barry K."/>
            <person name="Miller A.N."/>
            <person name="Grigoriev I.V."/>
            <person name="Debuchy R."/>
            <person name="Gladieux P."/>
            <person name="Thoren M.H."/>
            <person name="Johannesson H."/>
        </authorList>
    </citation>
    <scope>NUCLEOTIDE SEQUENCE</scope>
    <source>
        <strain evidence="1">SMH2392-1A</strain>
    </source>
</reference>
<evidence type="ECO:0000313" key="2">
    <source>
        <dbReference type="Proteomes" id="UP001172101"/>
    </source>
</evidence>
<comment type="caution">
    <text evidence="1">The sequence shown here is derived from an EMBL/GenBank/DDBJ whole genome shotgun (WGS) entry which is preliminary data.</text>
</comment>
<keyword evidence="2" id="KW-1185">Reference proteome</keyword>
<dbReference type="GeneID" id="85330086"/>
<dbReference type="EMBL" id="JAUIRO010000007">
    <property type="protein sequence ID" value="KAK0706017.1"/>
    <property type="molecule type" value="Genomic_DNA"/>
</dbReference>
<name>A0AA39ZYK7_9PEZI</name>
<organism evidence="1 2">
    <name type="scientific">Lasiosphaeria miniovina</name>
    <dbReference type="NCBI Taxonomy" id="1954250"/>
    <lineage>
        <taxon>Eukaryota</taxon>
        <taxon>Fungi</taxon>
        <taxon>Dikarya</taxon>
        <taxon>Ascomycota</taxon>
        <taxon>Pezizomycotina</taxon>
        <taxon>Sordariomycetes</taxon>
        <taxon>Sordariomycetidae</taxon>
        <taxon>Sordariales</taxon>
        <taxon>Lasiosphaeriaceae</taxon>
        <taxon>Lasiosphaeria</taxon>
    </lineage>
</organism>
<evidence type="ECO:0000313" key="1">
    <source>
        <dbReference type="EMBL" id="KAK0706017.1"/>
    </source>
</evidence>